<protein>
    <submittedName>
        <fullName evidence="1">Uncharacterized protein</fullName>
    </submittedName>
</protein>
<accession>A0A1I2UD48</accession>
<dbReference type="OrthoDB" id="4250256at2"/>
<gene>
    <name evidence="1" type="ORF">SAMN02787118_127112</name>
</gene>
<evidence type="ECO:0000313" key="2">
    <source>
        <dbReference type="Proteomes" id="UP000181942"/>
    </source>
</evidence>
<reference evidence="1 2" key="1">
    <citation type="submission" date="2016-10" db="EMBL/GenBank/DDBJ databases">
        <authorList>
            <person name="de Groot N.N."/>
        </authorList>
    </citation>
    <scope>NUCLEOTIDE SEQUENCE [LARGE SCALE GENOMIC DNA]</scope>
    <source>
        <strain evidence="1 2">OK461</strain>
    </source>
</reference>
<name>A0A1I2UD48_9ACTN</name>
<dbReference type="EMBL" id="FONR01000027">
    <property type="protein sequence ID" value="SFG75062.1"/>
    <property type="molecule type" value="Genomic_DNA"/>
</dbReference>
<proteinExistence type="predicted"/>
<dbReference type="RefSeq" id="WP_075032682.1">
    <property type="nucleotide sequence ID" value="NZ_FONR01000027.1"/>
</dbReference>
<evidence type="ECO:0000313" key="1">
    <source>
        <dbReference type="EMBL" id="SFG75062.1"/>
    </source>
</evidence>
<dbReference type="Proteomes" id="UP000181942">
    <property type="component" value="Unassembled WGS sequence"/>
</dbReference>
<organism evidence="1 2">
    <name type="scientific">Streptomyces mirabilis</name>
    <dbReference type="NCBI Taxonomy" id="68239"/>
    <lineage>
        <taxon>Bacteria</taxon>
        <taxon>Bacillati</taxon>
        <taxon>Actinomycetota</taxon>
        <taxon>Actinomycetes</taxon>
        <taxon>Kitasatosporales</taxon>
        <taxon>Streptomycetaceae</taxon>
        <taxon>Streptomyces</taxon>
    </lineage>
</organism>
<dbReference type="AlphaFoldDB" id="A0A1I2UD48"/>
<sequence length="153" mass="15695">MTTADHRPSGVRGAARRWTRGAVIALMATLAVLVHHETPAVIAHVLPPGKTETISIAGMYHEAPHPMPVQMSGHAVAPGVTAPTASDESGTCSGTVMQHCSAASVDTMKLAPPHQLSTGCVPCLGSETAIGRDVPGTTGRAPPDLSVLSRLLL</sequence>